<dbReference type="PANTHER" id="PTHR43847">
    <property type="entry name" value="BLL3993 PROTEIN"/>
    <property type="match status" value="1"/>
</dbReference>
<organism evidence="6">
    <name type="scientific">Polynucleobacter sp. UK-FUSCHL-C3</name>
    <dbReference type="NCBI Taxonomy" id="2955208"/>
    <lineage>
        <taxon>Bacteria</taxon>
        <taxon>Pseudomonadati</taxon>
        <taxon>Pseudomonadota</taxon>
        <taxon>Betaproteobacteria</taxon>
        <taxon>Burkholderiales</taxon>
        <taxon>Burkholderiaceae</taxon>
        <taxon>Polynucleobacter</taxon>
    </lineage>
</organism>
<dbReference type="GO" id="GO:0012505">
    <property type="term" value="C:endomembrane system"/>
    <property type="evidence" value="ECO:0007669"/>
    <property type="project" value="UniProtKB-SubCell"/>
</dbReference>
<dbReference type="InterPro" id="IPR007318">
    <property type="entry name" value="Phopholipid_MeTrfase"/>
</dbReference>
<dbReference type="InterPro" id="IPR052527">
    <property type="entry name" value="Metal_cation-efflux_comp"/>
</dbReference>
<evidence type="ECO:0000256" key="1">
    <source>
        <dbReference type="ARBA" id="ARBA00004127"/>
    </source>
</evidence>
<proteinExistence type="predicted"/>
<evidence type="ECO:0000256" key="4">
    <source>
        <dbReference type="ARBA" id="ARBA00023136"/>
    </source>
</evidence>
<keyword evidence="3 5" id="KW-1133">Transmembrane helix</keyword>
<dbReference type="Pfam" id="PF04191">
    <property type="entry name" value="PEMT"/>
    <property type="match status" value="1"/>
</dbReference>
<name>A0AAU8A406_9BURK</name>
<comment type="subcellular location">
    <subcellularLocation>
        <location evidence="1">Endomembrane system</location>
        <topology evidence="1">Multi-pass membrane protein</topology>
    </subcellularLocation>
</comment>
<dbReference type="EMBL" id="CP099959">
    <property type="protein sequence ID" value="XCC58334.1"/>
    <property type="molecule type" value="Genomic_DNA"/>
</dbReference>
<feature type="transmembrane region" description="Helical" evidence="5">
    <location>
        <begin position="83"/>
        <end position="103"/>
    </location>
</feature>
<keyword evidence="4 5" id="KW-0472">Membrane</keyword>
<gene>
    <name evidence="6" type="ORF">NKE59_03315</name>
</gene>
<reference evidence="6" key="1">
    <citation type="submission" date="2022-06" db="EMBL/GenBank/DDBJ databases">
        <title>New Polynucleobacter species.</title>
        <authorList>
            <person name="Hahn M.W."/>
        </authorList>
    </citation>
    <scope>NUCLEOTIDE SEQUENCE</scope>
    <source>
        <strain evidence="6">UK-FUSCHL-C3</strain>
    </source>
</reference>
<feature type="transmembrane region" description="Helical" evidence="5">
    <location>
        <begin position="41"/>
        <end position="62"/>
    </location>
</feature>
<evidence type="ECO:0000313" key="6">
    <source>
        <dbReference type="EMBL" id="XCC58334.1"/>
    </source>
</evidence>
<accession>A0AAU8A406</accession>
<dbReference type="RefSeq" id="WP_353439552.1">
    <property type="nucleotide sequence ID" value="NZ_CP099959.1"/>
</dbReference>
<dbReference type="Gene3D" id="1.20.120.1630">
    <property type="match status" value="1"/>
</dbReference>
<evidence type="ECO:0000256" key="5">
    <source>
        <dbReference type="SAM" id="Phobius"/>
    </source>
</evidence>
<protein>
    <submittedName>
        <fullName evidence="6">Isoprenylcysteine carboxylmethyltransferase family protein</fullName>
    </submittedName>
</protein>
<keyword evidence="2 5" id="KW-0812">Transmembrane</keyword>
<dbReference type="PANTHER" id="PTHR43847:SF1">
    <property type="entry name" value="BLL3993 PROTEIN"/>
    <property type="match status" value="1"/>
</dbReference>
<evidence type="ECO:0000256" key="2">
    <source>
        <dbReference type="ARBA" id="ARBA00022692"/>
    </source>
</evidence>
<dbReference type="AlphaFoldDB" id="A0AAU8A406"/>
<evidence type="ECO:0000256" key="3">
    <source>
        <dbReference type="ARBA" id="ARBA00022989"/>
    </source>
</evidence>
<sequence length="155" mass="17775">MSSKQSRGELYVLVQAILLIALFFGPKDLLGLPTKVNQTLWWIGQILFYLGIAIAIWAAILLGPNLTPLPKPKQNGELIRTGLYRFVRHPIYFGVILVCFGWAGIEQTLNTLVLAIILLIFFDLKSRQEEIWLTEKFSEYAEYKITTKKLIPFVY</sequence>